<dbReference type="AlphaFoldDB" id="A0A5Q4ZY92"/>
<keyword evidence="1" id="KW-0614">Plasmid</keyword>
<dbReference type="EMBL" id="LR721752">
    <property type="protein sequence ID" value="VVV06837.1"/>
    <property type="molecule type" value="Genomic_DNA"/>
</dbReference>
<evidence type="ECO:0000313" key="1">
    <source>
        <dbReference type="EMBL" id="VVV06837.1"/>
    </source>
</evidence>
<geneLocation type="plasmid" evidence="1">
    <name>pAWOD_1</name>
</geneLocation>
<reference evidence="1" key="1">
    <citation type="submission" date="2019-09" db="EMBL/GenBank/DDBJ databases">
        <authorList>
            <person name="Hjerde E."/>
        </authorList>
    </citation>
    <scope>NUCLEOTIDE SEQUENCE [LARGE SCALE GENOMIC DNA]</scope>
    <source>
        <strain evidence="1">06/09/160</strain>
        <plasmid evidence="1">pAWOD_1</plasmid>
    </source>
</reference>
<accession>A0A5Q4ZY92</accession>
<gene>
    <name evidence="1" type="ORF">AW0309160_04331</name>
</gene>
<organism evidence="1">
    <name type="scientific">Aliivibrio wodanis</name>
    <dbReference type="NCBI Taxonomy" id="80852"/>
    <lineage>
        <taxon>Bacteria</taxon>
        <taxon>Pseudomonadati</taxon>
        <taxon>Pseudomonadota</taxon>
        <taxon>Gammaproteobacteria</taxon>
        <taxon>Vibrionales</taxon>
        <taxon>Vibrionaceae</taxon>
        <taxon>Aliivibrio</taxon>
    </lineage>
</organism>
<protein>
    <submittedName>
        <fullName evidence="1">Uncharacterized protein</fullName>
    </submittedName>
</protein>
<name>A0A5Q4ZY92_9GAMM</name>
<proteinExistence type="predicted"/>
<sequence>MPNVNLQEQLQVGTKAMKTEAQKKLVACIVSFKEYVEKSDIQFSNNEQAIAHYLKNQKSDFSKKSILDMIHLLDSQSAYVTELQLMRYQRDLHNNFSLDNKIVALESHLAKKGIFVVSKLSDSEAEAKLKERDEIEAQKMSNIHENQAVSIELRSHCVVNLIALARHEIVTNERLHAIAANWVRGITEDADIQAEEDQDDFEEAYATLISFVAEVLEVEDALVLSDVDMHLDHFCDLCATNSILIAANDFRNRYYKRVKLGINEVKTDVPLIRLWASDYPDQRVLDRQEKNTLKLRSQLRSLLKKAIEHE</sequence>